<dbReference type="EMBL" id="NOXU01000026">
    <property type="protein sequence ID" value="OYQ35341.1"/>
    <property type="molecule type" value="Genomic_DNA"/>
</dbReference>
<evidence type="ECO:0000313" key="1">
    <source>
        <dbReference type="EMBL" id="OYQ35341.1"/>
    </source>
</evidence>
<comment type="caution">
    <text evidence="1">The sequence shown here is derived from an EMBL/GenBank/DDBJ whole genome shotgun (WGS) entry which is preliminary data.</text>
</comment>
<evidence type="ECO:0000313" key="2">
    <source>
        <dbReference type="Proteomes" id="UP000216998"/>
    </source>
</evidence>
<keyword evidence="2" id="KW-1185">Reference proteome</keyword>
<reference evidence="1 2" key="1">
    <citation type="submission" date="2017-07" db="EMBL/GenBank/DDBJ databases">
        <title>Niveispirillum cyanobacteriorum sp. nov., isolated from cyanobacterial aggregates in a eutrophic lake.</title>
        <authorList>
            <person name="Cai H."/>
        </authorList>
    </citation>
    <scope>NUCLEOTIDE SEQUENCE [LARGE SCALE GENOMIC DNA]</scope>
    <source>
        <strain evidence="2">TH1-14</strain>
    </source>
</reference>
<dbReference type="AlphaFoldDB" id="A0A255Z1P0"/>
<dbReference type="Proteomes" id="UP000216998">
    <property type="component" value="Unassembled WGS sequence"/>
</dbReference>
<name>A0A255Z1P0_9PROT</name>
<organism evidence="1 2">
    <name type="scientific">Niveispirillum lacus</name>
    <dbReference type="NCBI Taxonomy" id="1981099"/>
    <lineage>
        <taxon>Bacteria</taxon>
        <taxon>Pseudomonadati</taxon>
        <taxon>Pseudomonadota</taxon>
        <taxon>Alphaproteobacteria</taxon>
        <taxon>Rhodospirillales</taxon>
        <taxon>Azospirillaceae</taxon>
        <taxon>Niveispirillum</taxon>
    </lineage>
</organism>
<accession>A0A255Z1P0</accession>
<evidence type="ECO:0008006" key="3">
    <source>
        <dbReference type="Google" id="ProtNLM"/>
    </source>
</evidence>
<protein>
    <recommendedName>
        <fullName evidence="3">GNAT family N-acetyltransferase</fullName>
    </recommendedName>
</protein>
<proteinExistence type="predicted"/>
<sequence>MPERVTMSDRFTVKTLDRRRVDQAWPLVQTGRAANDRDAWRHYANQLLGTADSGIRTVEGEHGYLHGIYAFKVLPSPRHAKVFQVDMFLALDLIEPEAAIDVLLDDMDQMAVDLGCNAVHLHLPQREGIGASVSVALARALDHGHHREDLRLCRPLA</sequence>
<gene>
    <name evidence="1" type="ORF">CHU95_09025</name>
</gene>